<comment type="caution">
    <text evidence="1">The sequence shown here is derived from an EMBL/GenBank/DDBJ whole genome shotgun (WGS) entry which is preliminary data.</text>
</comment>
<protein>
    <submittedName>
        <fullName evidence="1">Uncharacterized protein</fullName>
    </submittedName>
</protein>
<evidence type="ECO:0000313" key="2">
    <source>
        <dbReference type="Proteomes" id="UP000436483"/>
    </source>
</evidence>
<reference evidence="1 2" key="2">
    <citation type="submission" date="2020-01" db="EMBL/GenBank/DDBJ databases">
        <title>Microvirga sp. nov., an arsenate reduction bacterium isolated from Tibet hotspring sediments.</title>
        <authorList>
            <person name="Xian W.-D."/>
            <person name="Li W.-J."/>
        </authorList>
    </citation>
    <scope>NUCLEOTIDE SEQUENCE [LARGE SCALE GENOMIC DNA]</scope>
    <source>
        <strain evidence="1 2">KCTC 23863</strain>
    </source>
</reference>
<proteinExistence type="predicted"/>
<keyword evidence="2" id="KW-1185">Reference proteome</keyword>
<dbReference type="EMBL" id="WURB01000030">
    <property type="protein sequence ID" value="MXQ14269.1"/>
    <property type="molecule type" value="Genomic_DNA"/>
</dbReference>
<name>A0A7X3SRN7_9HYPH</name>
<sequence>MTNIDFQYGEEILNLERSNLEIEQKNYIKTQLLLKYRERREPYQKLLASLKEQQLH</sequence>
<reference evidence="1 2" key="1">
    <citation type="submission" date="2019-12" db="EMBL/GenBank/DDBJ databases">
        <authorList>
            <person name="Yuan C.-G."/>
        </authorList>
    </citation>
    <scope>NUCLEOTIDE SEQUENCE [LARGE SCALE GENOMIC DNA]</scope>
    <source>
        <strain evidence="1 2">KCTC 23863</strain>
    </source>
</reference>
<dbReference type="Proteomes" id="UP000436483">
    <property type="component" value="Unassembled WGS sequence"/>
</dbReference>
<dbReference type="RefSeq" id="WP_160887999.1">
    <property type="nucleotide sequence ID" value="NZ_WURB01000030.1"/>
</dbReference>
<evidence type="ECO:0000313" key="1">
    <source>
        <dbReference type="EMBL" id="MXQ14269.1"/>
    </source>
</evidence>
<gene>
    <name evidence="1" type="ORF">GR328_23000</name>
</gene>
<dbReference type="OrthoDB" id="8019978at2"/>
<organism evidence="1 2">
    <name type="scientific">Microvirga makkahensis</name>
    <dbReference type="NCBI Taxonomy" id="1128670"/>
    <lineage>
        <taxon>Bacteria</taxon>
        <taxon>Pseudomonadati</taxon>
        <taxon>Pseudomonadota</taxon>
        <taxon>Alphaproteobacteria</taxon>
        <taxon>Hyphomicrobiales</taxon>
        <taxon>Methylobacteriaceae</taxon>
        <taxon>Microvirga</taxon>
    </lineage>
</organism>
<accession>A0A7X3SRN7</accession>
<dbReference type="AlphaFoldDB" id="A0A7X3SRN7"/>